<evidence type="ECO:0000256" key="5">
    <source>
        <dbReference type="SAM" id="Phobius"/>
    </source>
</evidence>
<organism evidence="6 7">
    <name type="scientific">Radiobacillus deserti</name>
    <dbReference type="NCBI Taxonomy" id="2594883"/>
    <lineage>
        <taxon>Bacteria</taxon>
        <taxon>Bacillati</taxon>
        <taxon>Bacillota</taxon>
        <taxon>Bacilli</taxon>
        <taxon>Bacillales</taxon>
        <taxon>Bacillaceae</taxon>
        <taxon>Radiobacillus</taxon>
    </lineage>
</organism>
<dbReference type="Proteomes" id="UP000315215">
    <property type="component" value="Chromosome"/>
</dbReference>
<name>A0A516KHE6_9BACI</name>
<dbReference type="PANTHER" id="PTHR37306:SF1">
    <property type="entry name" value="COLICIN V PRODUCTION PROTEIN"/>
    <property type="match status" value="1"/>
</dbReference>
<evidence type="ECO:0000313" key="6">
    <source>
        <dbReference type="EMBL" id="QDP40809.1"/>
    </source>
</evidence>
<feature type="transmembrane region" description="Helical" evidence="5">
    <location>
        <begin position="77"/>
        <end position="97"/>
    </location>
</feature>
<dbReference type="OrthoDB" id="1809613at2"/>
<feature type="transmembrane region" description="Helical" evidence="5">
    <location>
        <begin position="29"/>
        <end position="46"/>
    </location>
</feature>
<keyword evidence="2 5" id="KW-0812">Transmembrane</keyword>
<evidence type="ECO:0000256" key="4">
    <source>
        <dbReference type="ARBA" id="ARBA00023136"/>
    </source>
</evidence>
<dbReference type="RefSeq" id="WP_143894721.1">
    <property type="nucleotide sequence ID" value="NZ_CP041666.1"/>
</dbReference>
<feature type="transmembrane region" description="Helical" evidence="5">
    <location>
        <begin position="117"/>
        <end position="141"/>
    </location>
</feature>
<evidence type="ECO:0000256" key="3">
    <source>
        <dbReference type="ARBA" id="ARBA00022989"/>
    </source>
</evidence>
<evidence type="ECO:0000256" key="2">
    <source>
        <dbReference type="ARBA" id="ARBA00022692"/>
    </source>
</evidence>
<evidence type="ECO:0000313" key="7">
    <source>
        <dbReference type="Proteomes" id="UP000315215"/>
    </source>
</evidence>
<dbReference type="KEGG" id="aqt:FN924_11800"/>
<protein>
    <submittedName>
        <fullName evidence="6">CvpA family protein</fullName>
    </submittedName>
</protein>
<dbReference type="PANTHER" id="PTHR37306">
    <property type="entry name" value="COLICIN V PRODUCTION PROTEIN"/>
    <property type="match status" value="1"/>
</dbReference>
<proteinExistence type="predicted"/>
<dbReference type="GO" id="GO:0009403">
    <property type="term" value="P:toxin biosynthetic process"/>
    <property type="evidence" value="ECO:0007669"/>
    <property type="project" value="InterPro"/>
</dbReference>
<reference evidence="6 7" key="1">
    <citation type="submission" date="2019-07" db="EMBL/GenBank/DDBJ databases">
        <authorList>
            <person name="Li J."/>
        </authorList>
    </citation>
    <scope>NUCLEOTIDE SEQUENCE [LARGE SCALE GENOMIC DNA]</scope>
    <source>
        <strain evidence="6 7">TKL69</strain>
    </source>
</reference>
<comment type="subcellular location">
    <subcellularLocation>
        <location evidence="1">Membrane</location>
        <topology evidence="1">Multi-pass membrane protein</topology>
    </subcellularLocation>
</comment>
<dbReference type="Pfam" id="PF02674">
    <property type="entry name" value="Colicin_V"/>
    <property type="match status" value="1"/>
</dbReference>
<dbReference type="GO" id="GO:0016020">
    <property type="term" value="C:membrane"/>
    <property type="evidence" value="ECO:0007669"/>
    <property type="project" value="UniProtKB-SubCell"/>
</dbReference>
<keyword evidence="7" id="KW-1185">Reference proteome</keyword>
<dbReference type="AlphaFoldDB" id="A0A516KHE6"/>
<sequence>MMDILLLGILILGIFVGLRRGFILQLLHVLGFIISFIIAVLYYDELSPKLTLWIPYPELPTDSTWAIFLDSLPLENAFYNAVSFAILFFGSKIVLQIVANMLDFVASLPILNTLNGWLGAVLGFIETYVLLFVLLYIAALVPIDFVQKSIADSGIATFMIEHTPILSKQIETLWFEHVAGMFSTK</sequence>
<accession>A0A516KHE6</accession>
<keyword evidence="3 5" id="KW-1133">Transmembrane helix</keyword>
<dbReference type="InterPro" id="IPR003825">
    <property type="entry name" value="Colicin-V_CvpA"/>
</dbReference>
<dbReference type="EMBL" id="CP041666">
    <property type="protein sequence ID" value="QDP40809.1"/>
    <property type="molecule type" value="Genomic_DNA"/>
</dbReference>
<gene>
    <name evidence="6" type="ORF">FN924_11800</name>
</gene>
<evidence type="ECO:0000256" key="1">
    <source>
        <dbReference type="ARBA" id="ARBA00004141"/>
    </source>
</evidence>
<keyword evidence="4 5" id="KW-0472">Membrane</keyword>